<organism evidence="2 3">
    <name type="scientific">Colletotrichum chlorophyti</name>
    <dbReference type="NCBI Taxonomy" id="708187"/>
    <lineage>
        <taxon>Eukaryota</taxon>
        <taxon>Fungi</taxon>
        <taxon>Dikarya</taxon>
        <taxon>Ascomycota</taxon>
        <taxon>Pezizomycotina</taxon>
        <taxon>Sordariomycetes</taxon>
        <taxon>Hypocreomycetidae</taxon>
        <taxon>Glomerellales</taxon>
        <taxon>Glomerellaceae</taxon>
        <taxon>Colletotrichum</taxon>
    </lineage>
</organism>
<dbReference type="GO" id="GO:0016491">
    <property type="term" value="F:oxidoreductase activity"/>
    <property type="evidence" value="ECO:0007669"/>
    <property type="project" value="TreeGrafter"/>
</dbReference>
<dbReference type="Gene3D" id="1.10.405.20">
    <property type="match status" value="1"/>
</dbReference>
<proteinExistence type="predicted"/>
<sequence>MRISHLAPAWTLWASHAAAKPACPTPVDVDVAIIGGGSAGIHAAIQLKDAGAKVLVIEKKHQIGGHAETYVNPQTGVHTNVGVVLFENTDIVSSYFSRLNVPIVRTNPLASSGPSRSYDFSLGIPIPAQNASESAAQQQAIAAAAQSYSANILAKYPWIDQGFFVPNPVPEELTIPFGELAQKYNFTALLPLIYQFNWYTGDVSAIPSLYGVKGLGPGLLNSLLGEFIVSGTGDTRALYDAAVKELGDSVLLNSTILKVDRNVQISKRIRSGVTVLVQQPGQAPKLVRARKLLVAIPPTLENVAAYDLTSHERNLFSKFFALGYWAGVSTIPGLNVSLTNVGVQTPFNQPVIPGTNGFNAAGSPGDFLFSVGFDDTKNTQADAEAVLRKSLATLATVGAVPQNSAETVTFPFTSNHAPYNVRVSANQIGQGFYRKLLALEGTKNTWWTGATFAGHNSALIWTFNEGTVVPGLKKDLGL</sequence>
<dbReference type="SUPFAM" id="SSF51905">
    <property type="entry name" value="FAD/NAD(P)-binding domain"/>
    <property type="match status" value="1"/>
</dbReference>
<feature type="signal peptide" evidence="1">
    <location>
        <begin position="1"/>
        <end position="19"/>
    </location>
</feature>
<dbReference type="Gene3D" id="3.50.50.60">
    <property type="entry name" value="FAD/NAD(P)-binding domain"/>
    <property type="match status" value="1"/>
</dbReference>
<dbReference type="PANTHER" id="PTHR42923">
    <property type="entry name" value="PROTOPORPHYRINOGEN OXIDASE"/>
    <property type="match status" value="1"/>
</dbReference>
<dbReference type="AlphaFoldDB" id="A0A1Q8RL55"/>
<accession>A0A1Q8RL55</accession>
<dbReference type="InterPro" id="IPR050464">
    <property type="entry name" value="Zeta_carotene_desat/Oxidored"/>
</dbReference>
<protein>
    <submittedName>
        <fullName evidence="2">Beta-cyclopiazonate dehydrogenase 3</fullName>
    </submittedName>
</protein>
<comment type="caution">
    <text evidence="2">The sequence shown here is derived from an EMBL/GenBank/DDBJ whole genome shotgun (WGS) entry which is preliminary data.</text>
</comment>
<dbReference type="PANTHER" id="PTHR42923:SF26">
    <property type="entry name" value="FMN REDUCTASE LOT6, PUTATIVE (AFU_ORTHOLOGUE AFUA_7G06600)-RELATED"/>
    <property type="match status" value="1"/>
</dbReference>
<reference evidence="2 3" key="1">
    <citation type="submission" date="2016-11" db="EMBL/GenBank/DDBJ databases">
        <title>Draft Genome Assembly of Colletotrichum chlorophyti a pathogen of herbaceous plants.</title>
        <authorList>
            <person name="Gan P."/>
            <person name="Narusaka M."/>
            <person name="Tsushima A."/>
            <person name="Narusaka Y."/>
            <person name="Takano Y."/>
            <person name="Shirasu K."/>
        </authorList>
    </citation>
    <scope>NUCLEOTIDE SEQUENCE [LARGE SCALE GENOMIC DNA]</scope>
    <source>
        <strain evidence="2 3">NTL11</strain>
    </source>
</reference>
<dbReference type="Pfam" id="PF13450">
    <property type="entry name" value="NAD_binding_8"/>
    <property type="match status" value="1"/>
</dbReference>
<keyword evidence="1" id="KW-0732">Signal</keyword>
<dbReference type="Gene3D" id="3.30.70.1990">
    <property type="match status" value="1"/>
</dbReference>
<evidence type="ECO:0000313" key="2">
    <source>
        <dbReference type="EMBL" id="OLN85059.1"/>
    </source>
</evidence>
<dbReference type="InterPro" id="IPR036188">
    <property type="entry name" value="FAD/NAD-bd_sf"/>
</dbReference>
<dbReference type="EMBL" id="MPGH01000184">
    <property type="protein sequence ID" value="OLN85059.1"/>
    <property type="molecule type" value="Genomic_DNA"/>
</dbReference>
<evidence type="ECO:0000313" key="3">
    <source>
        <dbReference type="Proteomes" id="UP000186583"/>
    </source>
</evidence>
<feature type="chain" id="PRO_5013067840" evidence="1">
    <location>
        <begin position="20"/>
        <end position="478"/>
    </location>
</feature>
<name>A0A1Q8RL55_9PEZI</name>
<gene>
    <name evidence="2" type="ORF">CCHL11_10236</name>
</gene>
<dbReference type="Proteomes" id="UP000186583">
    <property type="component" value="Unassembled WGS sequence"/>
</dbReference>
<evidence type="ECO:0000256" key="1">
    <source>
        <dbReference type="SAM" id="SignalP"/>
    </source>
</evidence>
<dbReference type="OrthoDB" id="68575at2759"/>
<keyword evidence="3" id="KW-1185">Reference proteome</keyword>